<dbReference type="InterPro" id="IPR012337">
    <property type="entry name" value="RNaseH-like_sf"/>
</dbReference>
<feature type="domain" description="OTU" evidence="2">
    <location>
        <begin position="1084"/>
        <end position="1218"/>
    </location>
</feature>
<dbReference type="Gene3D" id="3.30.420.10">
    <property type="entry name" value="Ribonuclease H-like superfamily/Ribonuclease H"/>
    <property type="match status" value="1"/>
</dbReference>
<protein>
    <recommendedName>
        <fullName evidence="2">OTU domain-containing protein</fullName>
    </recommendedName>
</protein>
<name>A0A1Q9ELD2_SYMMI</name>
<feature type="compositionally biased region" description="Basic residues" evidence="1">
    <location>
        <begin position="576"/>
        <end position="585"/>
    </location>
</feature>
<dbReference type="PANTHER" id="PTHR12419">
    <property type="entry name" value="OTU DOMAIN CONTAINING PROTEIN"/>
    <property type="match status" value="1"/>
</dbReference>
<gene>
    <name evidence="3" type="ORF">AK812_SmicGene8285</name>
</gene>
<sequence length="2521" mass="277422">MFEGSRAPEPRAEDDDISLSSEGSEDEENKDFAGEDEAVDAVVGRWEPTDGLRDLLEKVSTSYAICERLPNVLFPVCKQCCPDVKNAEIGGEGLVRLEFETMAASYSDSRSVFDARVDACGLPADDATKVKASVSSLRQLAFISSFTPGQADEVLEGLREEWFGCVEAATGARSSELREIPPNQPFYLHAISSTARLLEDPDWEAIACQKDSYVTGVAIGFDEPAPHLPQVYEFKFKSRKLDDSEDEWHRDNYSSAKQTIEQLEQKFKEEEALGRMAPSTLPVLEQRYGKERVRIASLGSLLKPDGSARPLHDGTHGVRVNNGIRMLNQQANPGPREVVHLVRSAKQSQEATFCLTGDVTAAHRLFLVRESDWPLLCCRLRDDSPVVWYNKEVFYVDWALGSFAATRWCSTRHCRRKFAWTGHLGLSGTPGGLSQGYQPLPLHRRRRTSAGALAAAVGGAAAAVVVLQVNECRGSFLSVQGLLLRHVLKSVGVRIGEASHPGPDMQIDLGNLNALLGPAILQQIQEQIQRAVAQAVQQALQGLNLEGASSVQASRASAPNARPAPQENEDEEWQQPKRKRRRKGKGSGEGNVAAAVSPPASTPELPRAANPGKGQGKGKGKGEVPRNAQPLSAGRGKVHQAGTGKSKGKGSVVQPSQPAGQESEWQVVTRKRSPAPVGDFTLRPEDWDAPIVTFEQLATFIEKAKEGTTVEAVVHVSKEQEAVTASLIRGAGRPYKFLVLFLDKSEGSRRTPGTIDGKLVFRQAVVKELSSGAGGSAPRPKGAGATAVKMQPSVDTVVIFLRVLKSFAPAEQWKGFGLNPNKTVVQWASQHRVRVLDTFSWALEKPRAEAGEQYYGMARVRKSDLEAFLKLSGQQGVFVDTARRHGIQTSISWIDKLPGETTSAYHERAVRQGADLGVVVKANKLAWRKKLAEGEVEKRMWQVDGLPIEWDEDGVTKLLESAFAEIQILTHRRTKLGQNFRFKAAASQKDKDLIPLVAEQDGITTTYWASWALPANVSIRRKPLPRKAVPVAQIPAIKTTTVATPAVQEETQAHDGDQDMEATDKPKPEPKRVKQEVKVPPEDLLLKPMPKDGSCLFHAVSEGLKWLQDERDSHPRVLRAQVLEHMKRHRDTYLPEWDKMDPKGQPFSGTFEEYLAAMEQPTAFASDIEFKALARLLDIKLVVVPSGVHFQPMAFHHKAKRMLVLWYDALHIDLLLPKNEGSYPVHYQQVTAGPTAGLRAGGASSVFTASSGTKAAQVRQAGRPPSVFTASTGLAQAPGATAREKTPAETRSVAKRSFPTVAARRTQVPGQVQEAVSDAESQDLQGCEVTAGKRAVCTTKWRDCPYKVLPKPPPDLVFKCKLCPFRKLCKSAAHYRGVRHKHDKQAHEGVSLPGPLLQPRMQRLPQKLSPGDWRCPLCKEGAVFVKVLTANTNRTGAAKTPLLVEFLRQESIQLASLQEVDINVESAVGFCTHWKSQGCTAVLAPLDADRCQHRVALISSLPIKPVTLGNDFDCSRVAAGLVGNLPKTSLLVESLFEKTVTFGGPVLALGDWNAVEEEGVLARHLASGRLIPLDDGDRSDLRYTNPTRTRRIDYGVSTAHIRADAVLHYDRDDISVHLCVGYSLDLETWRECAALPNFKTVGHTDQQVIQSRFADAWAQPVLEALLADADVDQALAHLYTVAETCLAPECATDAKATSRAHLWDPVQKKSCPHHATVDGHASLALHTLRKLSGQLRQLRCQPFDCSLRAATRKRCGDLRQRLPDCPFFDLDDLETTLAKVDALLRDLSAQEKQAHVARWKAEAQDVTAATAWVKRWASRRVELDAPPCELAKAPTDIHPASIVRTQSQVWMDKWTCDSESFNSEGLAEILSTLPRLLGVLLAEALLTRTAQRLFKVLRVTGEKWQTPSQGLLQGCPLSPLCALLIGNVWQSYVTQGPARALIFVDDRLLWAEPEAENAEAALADGVTRSNFFDSVMKFTCRPSKCAVVESKARPNLRALTTQLGYPTRHHLEVLGLTVFDLDSGDAGLLKLNVATLQARLRALSILSPPFKVARTVCASLVFAGFAWAAGIAAPTSKDLNAIRLSIHHALRSRITGETPWVLFAEVHGWQWDPKWLLQWRALGAVWRHLKNARSDGPLQALLPHAASTLLDLGWQMEPSGDAVSRVDDVGRTRRFFFGWQNMSVLRAWLVEEHRKRGIASCGRVKSSYHRGEAGLATGLNLEAPSLGARFALAGHRLLGHSQSLDVRRAALATGGSGWYHRHRIPTQRYAEVKCLCTLLWPSRPHLTWNCPRTAEHRRGLRGPTNRVEERLFGAPVPEYPAAPDGNQVPEMVQAMRTHFCLALTQDTDNLLVATDGSHQHGVGACAVATESAHGTFSAGDDAEDQSPFRFEMVALNALLQALPHGQLYHKSTVTILVDCQSALDSVQCPDALRRDYKAVRLVWVPSHDKRLDWQPPFGLDDRRCRDLNNKADRAANQRRDSRARAASRVAWHRRLDEAERWEVAAISAAAASSALLYEVLW</sequence>
<dbReference type="GO" id="GO:0003676">
    <property type="term" value="F:nucleic acid binding"/>
    <property type="evidence" value="ECO:0007669"/>
    <property type="project" value="InterPro"/>
</dbReference>
<dbReference type="Pfam" id="PF03372">
    <property type="entry name" value="Exo_endo_phos"/>
    <property type="match status" value="1"/>
</dbReference>
<dbReference type="CDD" id="cd22744">
    <property type="entry name" value="OTU"/>
    <property type="match status" value="1"/>
</dbReference>
<dbReference type="SUPFAM" id="SSF56219">
    <property type="entry name" value="DNase I-like"/>
    <property type="match status" value="1"/>
</dbReference>
<dbReference type="SUPFAM" id="SSF53098">
    <property type="entry name" value="Ribonuclease H-like"/>
    <property type="match status" value="1"/>
</dbReference>
<dbReference type="InterPro" id="IPR036397">
    <property type="entry name" value="RNaseH_sf"/>
</dbReference>
<comment type="caution">
    <text evidence="3">The sequence shown here is derived from an EMBL/GenBank/DDBJ whole genome shotgun (WGS) entry which is preliminary data.</text>
</comment>
<evidence type="ECO:0000259" key="2">
    <source>
        <dbReference type="PROSITE" id="PS50802"/>
    </source>
</evidence>
<feature type="compositionally biased region" description="Acidic residues" evidence="1">
    <location>
        <begin position="12"/>
        <end position="37"/>
    </location>
</feature>
<dbReference type="InterPro" id="IPR038765">
    <property type="entry name" value="Papain-like_cys_pep_sf"/>
</dbReference>
<dbReference type="GO" id="GO:0016579">
    <property type="term" value="P:protein deubiquitination"/>
    <property type="evidence" value="ECO:0007669"/>
    <property type="project" value="TreeGrafter"/>
</dbReference>
<reference evidence="3 4" key="1">
    <citation type="submission" date="2016-02" db="EMBL/GenBank/DDBJ databases">
        <title>Genome analysis of coral dinoflagellate symbionts highlights evolutionary adaptations to a symbiotic lifestyle.</title>
        <authorList>
            <person name="Aranda M."/>
            <person name="Li Y."/>
            <person name="Liew Y.J."/>
            <person name="Baumgarten S."/>
            <person name="Simakov O."/>
            <person name="Wilson M."/>
            <person name="Piel J."/>
            <person name="Ashoor H."/>
            <person name="Bougouffa S."/>
            <person name="Bajic V.B."/>
            <person name="Ryu T."/>
            <person name="Ravasi T."/>
            <person name="Bayer T."/>
            <person name="Micklem G."/>
            <person name="Kim H."/>
            <person name="Bhak J."/>
            <person name="Lajeunesse T.C."/>
            <person name="Voolstra C.R."/>
        </authorList>
    </citation>
    <scope>NUCLEOTIDE SEQUENCE [LARGE SCALE GENOMIC DNA]</scope>
    <source>
        <strain evidence="3 4">CCMP2467</strain>
    </source>
</reference>
<feature type="compositionally biased region" description="Basic and acidic residues" evidence="1">
    <location>
        <begin position="1"/>
        <end position="11"/>
    </location>
</feature>
<evidence type="ECO:0000256" key="1">
    <source>
        <dbReference type="SAM" id="MobiDB-lite"/>
    </source>
</evidence>
<evidence type="ECO:0000313" key="4">
    <source>
        <dbReference type="Proteomes" id="UP000186817"/>
    </source>
</evidence>
<accession>A0A1Q9ELD2</accession>
<dbReference type="Proteomes" id="UP000186817">
    <property type="component" value="Unassembled WGS sequence"/>
</dbReference>
<dbReference type="SUPFAM" id="SSF54001">
    <property type="entry name" value="Cysteine proteinases"/>
    <property type="match status" value="1"/>
</dbReference>
<dbReference type="GO" id="GO:0004843">
    <property type="term" value="F:cysteine-type deubiquitinase activity"/>
    <property type="evidence" value="ECO:0007669"/>
    <property type="project" value="TreeGrafter"/>
</dbReference>
<dbReference type="InterPro" id="IPR050704">
    <property type="entry name" value="Peptidase_C85-like"/>
</dbReference>
<dbReference type="PROSITE" id="PS50802">
    <property type="entry name" value="OTU"/>
    <property type="match status" value="1"/>
</dbReference>
<proteinExistence type="predicted"/>
<dbReference type="InterPro" id="IPR036691">
    <property type="entry name" value="Endo/exonu/phosph_ase_sf"/>
</dbReference>
<dbReference type="InterPro" id="IPR005135">
    <property type="entry name" value="Endo/exonuclease/phosphatase"/>
</dbReference>
<organism evidence="3 4">
    <name type="scientific">Symbiodinium microadriaticum</name>
    <name type="common">Dinoflagellate</name>
    <name type="synonym">Zooxanthella microadriatica</name>
    <dbReference type="NCBI Taxonomy" id="2951"/>
    <lineage>
        <taxon>Eukaryota</taxon>
        <taxon>Sar</taxon>
        <taxon>Alveolata</taxon>
        <taxon>Dinophyceae</taxon>
        <taxon>Suessiales</taxon>
        <taxon>Symbiodiniaceae</taxon>
        <taxon>Symbiodinium</taxon>
    </lineage>
</organism>
<feature type="region of interest" description="Disordered" evidence="1">
    <location>
        <begin position="1"/>
        <end position="37"/>
    </location>
</feature>
<feature type="region of interest" description="Disordered" evidence="1">
    <location>
        <begin position="551"/>
        <end position="670"/>
    </location>
</feature>
<evidence type="ECO:0000313" key="3">
    <source>
        <dbReference type="EMBL" id="OLQ08215.1"/>
    </source>
</evidence>
<dbReference type="EMBL" id="LSRX01000122">
    <property type="protein sequence ID" value="OLQ08215.1"/>
    <property type="molecule type" value="Genomic_DNA"/>
</dbReference>
<dbReference type="InterPro" id="IPR003323">
    <property type="entry name" value="OTU_dom"/>
</dbReference>
<keyword evidence="4" id="KW-1185">Reference proteome</keyword>
<feature type="compositionally biased region" description="Low complexity" evidence="1">
    <location>
        <begin position="590"/>
        <end position="599"/>
    </location>
</feature>
<dbReference type="Pfam" id="PF02338">
    <property type="entry name" value="OTU"/>
    <property type="match status" value="1"/>
</dbReference>
<feature type="compositionally biased region" description="Basic and acidic residues" evidence="1">
    <location>
        <begin position="1051"/>
        <end position="1077"/>
    </location>
</feature>
<dbReference type="OrthoDB" id="429063at2759"/>
<dbReference type="Gene3D" id="3.90.70.80">
    <property type="match status" value="1"/>
</dbReference>
<feature type="region of interest" description="Disordered" evidence="1">
    <location>
        <begin position="1042"/>
        <end position="1077"/>
    </location>
</feature>
<feature type="compositionally biased region" description="Polar residues" evidence="1">
    <location>
        <begin position="654"/>
        <end position="666"/>
    </location>
</feature>
<feature type="compositionally biased region" description="Low complexity" evidence="1">
    <location>
        <begin position="553"/>
        <end position="565"/>
    </location>
</feature>